<dbReference type="EMBL" id="JAHAIK010000027">
    <property type="protein sequence ID" value="MBS5965600.1"/>
    <property type="molecule type" value="Genomic_DNA"/>
</dbReference>
<sequence>MVYKLKYEKKAIKQIQKLDNSVKIMLKKWIEKNLLNTENPRVHGKALVGDKSGFWRYRIGNYRLITEIRDDELLIVAILFEHRSSLSIKKEIL</sequence>
<dbReference type="PANTHER" id="PTHR35601:SF1">
    <property type="entry name" value="TOXIN RELE"/>
    <property type="match status" value="1"/>
</dbReference>
<protein>
    <submittedName>
        <fullName evidence="3">Type II toxin-antitoxin system RelE/ParE family toxin</fullName>
    </submittedName>
</protein>
<dbReference type="Pfam" id="PF05016">
    <property type="entry name" value="ParE_toxin"/>
    <property type="match status" value="1"/>
</dbReference>
<dbReference type="Gene3D" id="3.30.2310.20">
    <property type="entry name" value="RelE-like"/>
    <property type="match status" value="1"/>
</dbReference>
<dbReference type="NCBIfam" id="TIGR02385">
    <property type="entry name" value="RelE_StbE"/>
    <property type="match status" value="1"/>
</dbReference>
<proteinExistence type="inferred from homology"/>
<comment type="similarity">
    <text evidence="1">Belongs to the RelE toxin family.</text>
</comment>
<dbReference type="RefSeq" id="WP_278736214.1">
    <property type="nucleotide sequence ID" value="NZ_JAHAIK010000027.1"/>
</dbReference>
<evidence type="ECO:0000256" key="2">
    <source>
        <dbReference type="ARBA" id="ARBA00022649"/>
    </source>
</evidence>
<evidence type="ECO:0000313" key="3">
    <source>
        <dbReference type="EMBL" id="MBS5965600.1"/>
    </source>
</evidence>
<dbReference type="AlphaFoldDB" id="A0A943QP03"/>
<name>A0A943QP03_FINMA</name>
<dbReference type="InterPro" id="IPR035093">
    <property type="entry name" value="RelE/ParE_toxin_dom_sf"/>
</dbReference>
<gene>
    <name evidence="3" type="ORF">KIA07_08080</name>
</gene>
<reference evidence="3" key="1">
    <citation type="submission" date="2021-02" db="EMBL/GenBank/DDBJ databases">
        <title>Infant gut strain persistence is associated with maternal origin, phylogeny, and functional potential including surface adhesion and iron acquisition.</title>
        <authorList>
            <person name="Lou Y.C."/>
        </authorList>
    </citation>
    <scope>NUCLEOTIDE SEQUENCE</scope>
    <source>
        <strain evidence="3">L3_058_000G1_dasL3_058_000G1_concoct_72</strain>
    </source>
</reference>
<accession>A0A943QP03</accession>
<comment type="caution">
    <text evidence="3">The sequence shown here is derived from an EMBL/GenBank/DDBJ whole genome shotgun (WGS) entry which is preliminary data.</text>
</comment>
<evidence type="ECO:0000313" key="4">
    <source>
        <dbReference type="Proteomes" id="UP000730862"/>
    </source>
</evidence>
<dbReference type="Proteomes" id="UP000730862">
    <property type="component" value="Unassembled WGS sequence"/>
</dbReference>
<keyword evidence="2" id="KW-1277">Toxin-antitoxin system</keyword>
<dbReference type="PANTHER" id="PTHR35601">
    <property type="entry name" value="TOXIN RELE"/>
    <property type="match status" value="1"/>
</dbReference>
<dbReference type="SUPFAM" id="SSF143011">
    <property type="entry name" value="RelE-like"/>
    <property type="match status" value="1"/>
</dbReference>
<evidence type="ECO:0000256" key="1">
    <source>
        <dbReference type="ARBA" id="ARBA00006226"/>
    </source>
</evidence>
<organism evidence="3 4">
    <name type="scientific">Finegoldia magna</name>
    <name type="common">Peptostreptococcus magnus</name>
    <dbReference type="NCBI Taxonomy" id="1260"/>
    <lineage>
        <taxon>Bacteria</taxon>
        <taxon>Bacillati</taxon>
        <taxon>Bacillota</taxon>
        <taxon>Tissierellia</taxon>
        <taxon>Tissierellales</taxon>
        <taxon>Peptoniphilaceae</taxon>
        <taxon>Finegoldia</taxon>
    </lineage>
</organism>
<dbReference type="InterPro" id="IPR007712">
    <property type="entry name" value="RelE/ParE_toxin"/>
</dbReference>